<evidence type="ECO:0008006" key="4">
    <source>
        <dbReference type="Google" id="ProtNLM"/>
    </source>
</evidence>
<feature type="compositionally biased region" description="Polar residues" evidence="1">
    <location>
        <begin position="275"/>
        <end position="295"/>
    </location>
</feature>
<feature type="compositionally biased region" description="Low complexity" evidence="1">
    <location>
        <begin position="8"/>
        <end position="25"/>
    </location>
</feature>
<reference evidence="3" key="1">
    <citation type="submission" date="2018-05" db="EMBL/GenBank/DDBJ databases">
        <authorList>
            <person name="Li X."/>
        </authorList>
    </citation>
    <scope>NUCLEOTIDE SEQUENCE [LARGE SCALE GENOMIC DNA]</scope>
    <source>
        <strain evidence="3">LX32</strain>
    </source>
</reference>
<dbReference type="OrthoDB" id="7210517at2"/>
<evidence type="ECO:0000313" key="3">
    <source>
        <dbReference type="Proteomes" id="UP000249254"/>
    </source>
</evidence>
<dbReference type="RefSeq" id="WP_111528645.1">
    <property type="nucleotide sequence ID" value="NZ_JBHRSG010000004.1"/>
</dbReference>
<feature type="region of interest" description="Disordered" evidence="1">
    <location>
        <begin position="1"/>
        <end position="26"/>
    </location>
</feature>
<comment type="caution">
    <text evidence="2">The sequence shown here is derived from an EMBL/GenBank/DDBJ whole genome shotgun (WGS) entry which is preliminary data.</text>
</comment>
<feature type="region of interest" description="Disordered" evidence="1">
    <location>
        <begin position="275"/>
        <end position="301"/>
    </location>
</feature>
<gene>
    <name evidence="2" type="ORF">DJ017_10330</name>
</gene>
<dbReference type="Proteomes" id="UP000249254">
    <property type="component" value="Unassembled WGS sequence"/>
</dbReference>
<accession>A0A328AKH4</accession>
<evidence type="ECO:0000256" key="1">
    <source>
        <dbReference type="SAM" id="MobiDB-lite"/>
    </source>
</evidence>
<dbReference type="AlphaFoldDB" id="A0A328AKH4"/>
<sequence>MSFKIGGSASKSSSTTNSNFNTTTTPIVPEWASNLTQSVAGRVGALNGLDPKSLVAPANGLQTLAGAGAQHLTGQPWLFNSSVGETGYVMNANAPQVGQAATASPYIQQYMDPYLKDVVGAADADLSANEAKVRAQQALDLAGSGAFGGSGAALTQSMTEGELARARASTLSGLHSQGFSQALGAAQSDAQRAEQAKELNAQLRSQQMDRALAAARQLGNLSSDYDASQRGNIATQAQVGDMLRGVDQQQLQAPVTSTQQVVAMLSGLPIQLFTGEQKTGTESSKTNGTNVSVSGEASWPK</sequence>
<keyword evidence="3" id="KW-1185">Reference proteome</keyword>
<dbReference type="EMBL" id="QFYQ01000001">
    <property type="protein sequence ID" value="RAK54895.1"/>
    <property type="molecule type" value="Genomic_DNA"/>
</dbReference>
<protein>
    <recommendedName>
        <fullName evidence="4">Tail fiber domain-containing protein</fullName>
    </recommendedName>
</protein>
<organism evidence="2 3">
    <name type="scientific">Phenylobacterium soli</name>
    <dbReference type="NCBI Taxonomy" id="2170551"/>
    <lineage>
        <taxon>Bacteria</taxon>
        <taxon>Pseudomonadati</taxon>
        <taxon>Pseudomonadota</taxon>
        <taxon>Alphaproteobacteria</taxon>
        <taxon>Caulobacterales</taxon>
        <taxon>Caulobacteraceae</taxon>
        <taxon>Phenylobacterium</taxon>
    </lineage>
</organism>
<proteinExistence type="predicted"/>
<evidence type="ECO:0000313" key="2">
    <source>
        <dbReference type="EMBL" id="RAK54895.1"/>
    </source>
</evidence>
<name>A0A328AKH4_9CAUL</name>